<dbReference type="Pfam" id="PF00528">
    <property type="entry name" value="BPD_transp_1"/>
    <property type="match status" value="1"/>
</dbReference>
<dbReference type="RefSeq" id="WP_346041525.1">
    <property type="nucleotide sequence ID" value="NZ_BAAACP010000002.1"/>
</dbReference>
<sequence length="285" mass="32350">MNKLKPYLLIAPATLLMIFIMGIGIMTCISQSLGYFPQIGLEYITLNYYKTILNNKQFLDSLFLSLKTSLISSIIAVIAGVVLAYFMSKDRFSKFRYFLLNLPIIVPHIVVVLLIFAIFSKTGILSRVLYNLNIIKDSSEFISLVNDKNGIGIMLVYIYKGIPFIAMTTFNILKSIDKKLEEVSKNLGANKYQTFRFIILPQIMPTILSSFIIIFAFSFGSFEVPYLIGATNPKALPVNAYISYISLDLNQRPIAMAMNTILASISFVLLIIYDYIFKKLYKYKS</sequence>
<name>A0ABN1LXI3_9FIRM</name>
<keyword evidence="3 5" id="KW-1133">Transmembrane helix</keyword>
<gene>
    <name evidence="7" type="ORF">GCM10008917_03680</name>
</gene>
<feature type="transmembrane region" description="Helical" evidence="5">
    <location>
        <begin position="62"/>
        <end position="86"/>
    </location>
</feature>
<accession>A0ABN1LXI3</accession>
<organism evidence="7 8">
    <name type="scientific">Paraclostridium tenue</name>
    <dbReference type="NCBI Taxonomy" id="1737"/>
    <lineage>
        <taxon>Bacteria</taxon>
        <taxon>Bacillati</taxon>
        <taxon>Bacillota</taxon>
        <taxon>Clostridia</taxon>
        <taxon>Peptostreptococcales</taxon>
        <taxon>Peptostreptococcaceae</taxon>
        <taxon>Paraclostridium</taxon>
    </lineage>
</organism>
<dbReference type="InterPro" id="IPR052730">
    <property type="entry name" value="Sugar_ABC_transporter"/>
</dbReference>
<dbReference type="InterPro" id="IPR000515">
    <property type="entry name" value="MetI-like"/>
</dbReference>
<evidence type="ECO:0000256" key="3">
    <source>
        <dbReference type="ARBA" id="ARBA00022989"/>
    </source>
</evidence>
<evidence type="ECO:0000259" key="6">
    <source>
        <dbReference type="PROSITE" id="PS50928"/>
    </source>
</evidence>
<dbReference type="CDD" id="cd06261">
    <property type="entry name" value="TM_PBP2"/>
    <property type="match status" value="1"/>
</dbReference>
<evidence type="ECO:0000313" key="8">
    <source>
        <dbReference type="Proteomes" id="UP001400965"/>
    </source>
</evidence>
<feature type="domain" description="ABC transmembrane type-1" evidence="6">
    <location>
        <begin position="62"/>
        <end position="273"/>
    </location>
</feature>
<protein>
    <submittedName>
        <fullName evidence="7">ABC transporter permease subunit</fullName>
    </submittedName>
</protein>
<dbReference type="PANTHER" id="PTHR43759:SF1">
    <property type="entry name" value="GLUCOSE IMPORT SYSTEM PERMEASE PROTEIN GLCT"/>
    <property type="match status" value="1"/>
</dbReference>
<reference evidence="7 8" key="1">
    <citation type="journal article" date="2019" name="Int. J. Syst. Evol. Microbiol.">
        <title>The Global Catalogue of Microorganisms (GCM) 10K type strain sequencing project: providing services to taxonomists for standard genome sequencing and annotation.</title>
        <authorList>
            <consortium name="The Broad Institute Genomics Platform"/>
            <consortium name="The Broad Institute Genome Sequencing Center for Infectious Disease"/>
            <person name="Wu L."/>
            <person name="Ma J."/>
        </authorList>
    </citation>
    <scope>NUCLEOTIDE SEQUENCE [LARGE SCALE GENOMIC DNA]</scope>
    <source>
        <strain evidence="7 8">JCM 6486</strain>
    </source>
</reference>
<feature type="transmembrane region" description="Helical" evidence="5">
    <location>
        <begin position="7"/>
        <end position="33"/>
    </location>
</feature>
<dbReference type="EMBL" id="BAAACP010000002">
    <property type="protein sequence ID" value="GAA0861616.1"/>
    <property type="molecule type" value="Genomic_DNA"/>
</dbReference>
<keyword evidence="8" id="KW-1185">Reference proteome</keyword>
<dbReference type="Proteomes" id="UP001400965">
    <property type="component" value="Unassembled WGS sequence"/>
</dbReference>
<evidence type="ECO:0000256" key="5">
    <source>
        <dbReference type="RuleBase" id="RU363032"/>
    </source>
</evidence>
<comment type="subcellular location">
    <subcellularLocation>
        <location evidence="5">Cell membrane</location>
        <topology evidence="5">Multi-pass membrane protein</topology>
    </subcellularLocation>
    <subcellularLocation>
        <location evidence="1">Membrane</location>
        <topology evidence="1">Multi-pass membrane protein</topology>
    </subcellularLocation>
</comment>
<evidence type="ECO:0000313" key="7">
    <source>
        <dbReference type="EMBL" id="GAA0861616.1"/>
    </source>
</evidence>
<comment type="caution">
    <text evidence="7">The sequence shown here is derived from an EMBL/GenBank/DDBJ whole genome shotgun (WGS) entry which is preliminary data.</text>
</comment>
<evidence type="ECO:0000256" key="2">
    <source>
        <dbReference type="ARBA" id="ARBA00022692"/>
    </source>
</evidence>
<feature type="transmembrane region" description="Helical" evidence="5">
    <location>
        <begin position="254"/>
        <end position="276"/>
    </location>
</feature>
<keyword evidence="4 5" id="KW-0472">Membrane</keyword>
<dbReference type="PROSITE" id="PS50928">
    <property type="entry name" value="ABC_TM1"/>
    <property type="match status" value="1"/>
</dbReference>
<feature type="transmembrane region" description="Helical" evidence="5">
    <location>
        <begin position="98"/>
        <end position="119"/>
    </location>
</feature>
<keyword evidence="5" id="KW-0813">Transport</keyword>
<proteinExistence type="inferred from homology"/>
<dbReference type="PANTHER" id="PTHR43759">
    <property type="entry name" value="TREHALOSE TRANSPORT SYSTEM PERMEASE PROTEIN SUGA"/>
    <property type="match status" value="1"/>
</dbReference>
<evidence type="ECO:0000256" key="1">
    <source>
        <dbReference type="ARBA" id="ARBA00004141"/>
    </source>
</evidence>
<keyword evidence="2 5" id="KW-0812">Transmembrane</keyword>
<dbReference type="Gene3D" id="1.10.3720.10">
    <property type="entry name" value="MetI-like"/>
    <property type="match status" value="1"/>
</dbReference>
<evidence type="ECO:0000256" key="4">
    <source>
        <dbReference type="ARBA" id="ARBA00023136"/>
    </source>
</evidence>
<dbReference type="SUPFAM" id="SSF161098">
    <property type="entry name" value="MetI-like"/>
    <property type="match status" value="1"/>
</dbReference>
<dbReference type="InterPro" id="IPR035906">
    <property type="entry name" value="MetI-like_sf"/>
</dbReference>
<feature type="transmembrane region" description="Helical" evidence="5">
    <location>
        <begin position="151"/>
        <end position="173"/>
    </location>
</feature>
<feature type="transmembrane region" description="Helical" evidence="5">
    <location>
        <begin position="194"/>
        <end position="217"/>
    </location>
</feature>
<comment type="similarity">
    <text evidence="5">Belongs to the binding-protein-dependent transport system permease family.</text>
</comment>